<dbReference type="Proteomes" id="UP000317716">
    <property type="component" value="Unassembled WGS sequence"/>
</dbReference>
<gene>
    <name evidence="1" type="ORF">E6K72_07480</name>
</gene>
<protein>
    <recommendedName>
        <fullName evidence="3">Aspartyl protease</fullName>
    </recommendedName>
</protein>
<comment type="caution">
    <text evidence="1">The sequence shown here is derived from an EMBL/GenBank/DDBJ whole genome shotgun (WGS) entry which is preliminary data.</text>
</comment>
<dbReference type="SUPFAM" id="SSF50630">
    <property type="entry name" value="Acid proteases"/>
    <property type="match status" value="1"/>
</dbReference>
<evidence type="ECO:0008006" key="3">
    <source>
        <dbReference type="Google" id="ProtNLM"/>
    </source>
</evidence>
<dbReference type="InterPro" id="IPR021109">
    <property type="entry name" value="Peptidase_aspartic_dom_sf"/>
</dbReference>
<evidence type="ECO:0000313" key="1">
    <source>
        <dbReference type="EMBL" id="TMQ54684.1"/>
    </source>
</evidence>
<accession>A0A538STU3</accession>
<name>A0A538STU3_UNCEI</name>
<dbReference type="Pfam" id="PF13650">
    <property type="entry name" value="Asp_protease_2"/>
    <property type="match status" value="1"/>
</dbReference>
<dbReference type="AlphaFoldDB" id="A0A538STU3"/>
<sequence>MPLVRVKLNGQPVLMALDTGTGDLLLDQSVAKRCGVSTVAGQSLVFWEGSRVAAKNAVVQRIELGDVRIEKAPAGILPLHKWGQAVNSLDEPAAGVIGLNLLARFTPTLDFARRHLVLEPRAAGARPGSDAARVPFEMWGESELMVYGSLAGGRRMAMVLATGLPGAGIGAPQEVMEEIGLKPGGVSRLMKGAGGFMGGAPWYEVGVPSVAVGPVVQDKVPGWSGALDASELWRHGVRRDAVLGGEFFENRRLTIDWQRRELVVEEKN</sequence>
<dbReference type="Gene3D" id="2.40.70.10">
    <property type="entry name" value="Acid Proteases"/>
    <property type="match status" value="1"/>
</dbReference>
<dbReference type="EMBL" id="VBOS01000253">
    <property type="protein sequence ID" value="TMQ54684.1"/>
    <property type="molecule type" value="Genomic_DNA"/>
</dbReference>
<organism evidence="1 2">
    <name type="scientific">Eiseniibacteriota bacterium</name>
    <dbReference type="NCBI Taxonomy" id="2212470"/>
    <lineage>
        <taxon>Bacteria</taxon>
        <taxon>Candidatus Eiseniibacteriota</taxon>
    </lineage>
</organism>
<evidence type="ECO:0000313" key="2">
    <source>
        <dbReference type="Proteomes" id="UP000317716"/>
    </source>
</evidence>
<reference evidence="1 2" key="1">
    <citation type="journal article" date="2019" name="Nat. Microbiol.">
        <title>Mediterranean grassland soil C-N compound turnover is dependent on rainfall and depth, and is mediated by genomically divergent microorganisms.</title>
        <authorList>
            <person name="Diamond S."/>
            <person name="Andeer P.F."/>
            <person name="Li Z."/>
            <person name="Crits-Christoph A."/>
            <person name="Burstein D."/>
            <person name="Anantharaman K."/>
            <person name="Lane K.R."/>
            <person name="Thomas B.C."/>
            <person name="Pan C."/>
            <person name="Northen T.R."/>
            <person name="Banfield J.F."/>
        </authorList>
    </citation>
    <scope>NUCLEOTIDE SEQUENCE [LARGE SCALE GENOMIC DNA]</scope>
    <source>
        <strain evidence="1">WS_2</strain>
    </source>
</reference>
<proteinExistence type="predicted"/>